<keyword evidence="2" id="KW-1133">Transmembrane helix</keyword>
<protein>
    <recommendedName>
        <fullName evidence="5">Peptidase S1 domain-containing protein</fullName>
    </recommendedName>
</protein>
<dbReference type="Gene3D" id="2.40.10.10">
    <property type="entry name" value="Trypsin-like serine proteases"/>
    <property type="match status" value="1"/>
</dbReference>
<comment type="caution">
    <text evidence="3">The sequence shown here is derived from an EMBL/GenBank/DDBJ whole genome shotgun (WGS) entry which is preliminary data.</text>
</comment>
<evidence type="ECO:0000313" key="3">
    <source>
        <dbReference type="EMBL" id="CAL4152522.1"/>
    </source>
</evidence>
<feature type="region of interest" description="Disordered" evidence="1">
    <location>
        <begin position="134"/>
        <end position="158"/>
    </location>
</feature>
<accession>A0AAV2RYH4</accession>
<dbReference type="Proteomes" id="UP001497623">
    <property type="component" value="Unassembled WGS sequence"/>
</dbReference>
<sequence length="158" mass="17098">EYVQMGVFTWSTGCAIAGNPDVYGSVPQTVDWISQTLQSEVAGNPDVYGSVPQTVDWISQTLQSEVDITSTHGIEVSSTYSIIIIVVALVLLIVLIVVIGNIVLCRINHKRRSANNNNIEGQAVAMTPTEDAYLTPRPANNSSPLQGTLSEHVYEEVP</sequence>
<keyword evidence="4" id="KW-1185">Reference proteome</keyword>
<dbReference type="InterPro" id="IPR043504">
    <property type="entry name" value="Peptidase_S1_PA_chymotrypsin"/>
</dbReference>
<proteinExistence type="predicted"/>
<dbReference type="AlphaFoldDB" id="A0AAV2RYH4"/>
<reference evidence="3 4" key="1">
    <citation type="submission" date="2024-05" db="EMBL/GenBank/DDBJ databases">
        <authorList>
            <person name="Wallberg A."/>
        </authorList>
    </citation>
    <scope>NUCLEOTIDE SEQUENCE [LARGE SCALE GENOMIC DNA]</scope>
</reference>
<name>A0AAV2RYH4_MEGNR</name>
<dbReference type="SUPFAM" id="SSF50494">
    <property type="entry name" value="Trypsin-like serine proteases"/>
    <property type="match status" value="1"/>
</dbReference>
<feature type="non-terminal residue" evidence="3">
    <location>
        <position position="1"/>
    </location>
</feature>
<evidence type="ECO:0000313" key="4">
    <source>
        <dbReference type="Proteomes" id="UP001497623"/>
    </source>
</evidence>
<dbReference type="InterPro" id="IPR009003">
    <property type="entry name" value="Peptidase_S1_PA"/>
</dbReference>
<keyword evidence="2" id="KW-0472">Membrane</keyword>
<evidence type="ECO:0000256" key="2">
    <source>
        <dbReference type="SAM" id="Phobius"/>
    </source>
</evidence>
<evidence type="ECO:0008006" key="5">
    <source>
        <dbReference type="Google" id="ProtNLM"/>
    </source>
</evidence>
<gene>
    <name evidence="3" type="ORF">MNOR_LOCUS30969</name>
</gene>
<dbReference type="EMBL" id="CAXKWB010038882">
    <property type="protein sequence ID" value="CAL4152522.1"/>
    <property type="molecule type" value="Genomic_DNA"/>
</dbReference>
<feature type="compositionally biased region" description="Polar residues" evidence="1">
    <location>
        <begin position="138"/>
        <end position="149"/>
    </location>
</feature>
<organism evidence="3 4">
    <name type="scientific">Meganyctiphanes norvegica</name>
    <name type="common">Northern krill</name>
    <name type="synonym">Thysanopoda norvegica</name>
    <dbReference type="NCBI Taxonomy" id="48144"/>
    <lineage>
        <taxon>Eukaryota</taxon>
        <taxon>Metazoa</taxon>
        <taxon>Ecdysozoa</taxon>
        <taxon>Arthropoda</taxon>
        <taxon>Crustacea</taxon>
        <taxon>Multicrustacea</taxon>
        <taxon>Malacostraca</taxon>
        <taxon>Eumalacostraca</taxon>
        <taxon>Eucarida</taxon>
        <taxon>Euphausiacea</taxon>
        <taxon>Euphausiidae</taxon>
        <taxon>Meganyctiphanes</taxon>
    </lineage>
</organism>
<feature type="transmembrane region" description="Helical" evidence="2">
    <location>
        <begin position="80"/>
        <end position="104"/>
    </location>
</feature>
<keyword evidence="2" id="KW-0812">Transmembrane</keyword>
<evidence type="ECO:0000256" key="1">
    <source>
        <dbReference type="SAM" id="MobiDB-lite"/>
    </source>
</evidence>